<evidence type="ECO:0000256" key="3">
    <source>
        <dbReference type="ARBA" id="ARBA00022448"/>
    </source>
</evidence>
<feature type="transmembrane region" description="Helical" evidence="13">
    <location>
        <begin position="89"/>
        <end position="109"/>
    </location>
</feature>
<sequence length="192" mass="21961">MSLRSNDRQWGSVAKFFHWVIALAILGNGTFGLLMDLAHSPMQKINWLALHKSIGLTVLTLVLLRVLWRWRDGRPREAAAPRWQQRAARAAHGVLYVLIVALPLSGWWFNSISGKPLQWFKQFNLPALAAKNDALRDFAHGVHEYLFWFLLLVLVAHVGAALKHHVFDNDNVLRRMLPFGRLRNDSVQRGDS</sequence>
<evidence type="ECO:0000259" key="14">
    <source>
        <dbReference type="Pfam" id="PF01292"/>
    </source>
</evidence>
<keyword evidence="10" id="KW-0408">Iron</keyword>
<evidence type="ECO:0000256" key="1">
    <source>
        <dbReference type="ARBA" id="ARBA00001970"/>
    </source>
</evidence>
<feature type="transmembrane region" description="Helical" evidence="13">
    <location>
        <begin position="145"/>
        <end position="166"/>
    </location>
</feature>
<dbReference type="InterPro" id="IPR016174">
    <property type="entry name" value="Di-haem_cyt_TM"/>
</dbReference>
<keyword evidence="6 13" id="KW-0812">Transmembrane</keyword>
<dbReference type="EMBL" id="JBHSMK010000005">
    <property type="protein sequence ID" value="MFC5436927.1"/>
    <property type="molecule type" value="Genomic_DNA"/>
</dbReference>
<dbReference type="InterPro" id="IPR052168">
    <property type="entry name" value="Cytochrome_b561_oxidase"/>
</dbReference>
<keyword evidence="9 13" id="KW-1133">Transmembrane helix</keyword>
<comment type="subcellular location">
    <subcellularLocation>
        <location evidence="2">Cell membrane</location>
        <topology evidence="2">Multi-pass membrane protein</topology>
    </subcellularLocation>
</comment>
<keyword evidence="16" id="KW-1185">Reference proteome</keyword>
<evidence type="ECO:0000256" key="2">
    <source>
        <dbReference type="ARBA" id="ARBA00004651"/>
    </source>
</evidence>
<keyword evidence="11 13" id="KW-0472">Membrane</keyword>
<feature type="transmembrane region" description="Helical" evidence="13">
    <location>
        <begin position="16"/>
        <end position="35"/>
    </location>
</feature>
<evidence type="ECO:0000256" key="9">
    <source>
        <dbReference type="ARBA" id="ARBA00022989"/>
    </source>
</evidence>
<dbReference type="SUPFAM" id="SSF81342">
    <property type="entry name" value="Transmembrane di-heme cytochromes"/>
    <property type="match status" value="1"/>
</dbReference>
<organism evidence="15 16">
    <name type="scientific">Rhodanobacter umsongensis</name>
    <dbReference type="NCBI Taxonomy" id="633153"/>
    <lineage>
        <taxon>Bacteria</taxon>
        <taxon>Pseudomonadati</taxon>
        <taxon>Pseudomonadota</taxon>
        <taxon>Gammaproteobacteria</taxon>
        <taxon>Lysobacterales</taxon>
        <taxon>Rhodanobacteraceae</taxon>
        <taxon>Rhodanobacter</taxon>
    </lineage>
</organism>
<dbReference type="PANTHER" id="PTHR30529">
    <property type="entry name" value="CYTOCHROME B561"/>
    <property type="match status" value="1"/>
</dbReference>
<comment type="similarity">
    <text evidence="12">Belongs to the cytochrome b561 family.</text>
</comment>
<feature type="domain" description="Cytochrome b561 bacterial/Ni-hydrogenase" evidence="14">
    <location>
        <begin position="10"/>
        <end position="178"/>
    </location>
</feature>
<evidence type="ECO:0000256" key="4">
    <source>
        <dbReference type="ARBA" id="ARBA00022475"/>
    </source>
</evidence>
<protein>
    <submittedName>
        <fullName evidence="15">Cytochrome b</fullName>
    </submittedName>
</protein>
<dbReference type="Proteomes" id="UP001596013">
    <property type="component" value="Unassembled WGS sequence"/>
</dbReference>
<evidence type="ECO:0000313" key="15">
    <source>
        <dbReference type="EMBL" id="MFC5436927.1"/>
    </source>
</evidence>
<dbReference type="InterPro" id="IPR011577">
    <property type="entry name" value="Cyt_b561_bac/Ni-Hgenase"/>
</dbReference>
<evidence type="ECO:0000256" key="13">
    <source>
        <dbReference type="SAM" id="Phobius"/>
    </source>
</evidence>
<keyword evidence="3" id="KW-0813">Transport</keyword>
<dbReference type="Pfam" id="PF01292">
    <property type="entry name" value="Ni_hydr_CYTB"/>
    <property type="match status" value="1"/>
</dbReference>
<keyword evidence="7" id="KW-0479">Metal-binding</keyword>
<comment type="cofactor">
    <cofactor evidence="1">
        <name>heme b</name>
        <dbReference type="ChEBI" id="CHEBI:60344"/>
    </cofactor>
</comment>
<keyword evidence="5" id="KW-0349">Heme</keyword>
<dbReference type="Gene3D" id="1.20.950.20">
    <property type="entry name" value="Transmembrane di-heme cytochromes, Chain C"/>
    <property type="match status" value="1"/>
</dbReference>
<evidence type="ECO:0000256" key="12">
    <source>
        <dbReference type="ARBA" id="ARBA00037975"/>
    </source>
</evidence>
<evidence type="ECO:0000256" key="6">
    <source>
        <dbReference type="ARBA" id="ARBA00022692"/>
    </source>
</evidence>
<evidence type="ECO:0000256" key="11">
    <source>
        <dbReference type="ARBA" id="ARBA00023136"/>
    </source>
</evidence>
<evidence type="ECO:0000256" key="7">
    <source>
        <dbReference type="ARBA" id="ARBA00022723"/>
    </source>
</evidence>
<keyword evidence="8" id="KW-0249">Electron transport</keyword>
<evidence type="ECO:0000256" key="8">
    <source>
        <dbReference type="ARBA" id="ARBA00022982"/>
    </source>
</evidence>
<keyword evidence="4" id="KW-1003">Cell membrane</keyword>
<accession>A0ABW0JLJ1</accession>
<dbReference type="RefSeq" id="WP_377304822.1">
    <property type="nucleotide sequence ID" value="NZ_JBHSMK010000005.1"/>
</dbReference>
<dbReference type="PANTHER" id="PTHR30529:SF7">
    <property type="entry name" value="CYTOCHROME B561 BACTERIAL_NI-HYDROGENASE DOMAIN-CONTAINING PROTEIN"/>
    <property type="match status" value="1"/>
</dbReference>
<gene>
    <name evidence="15" type="ORF">ACFPME_10195</name>
</gene>
<comment type="caution">
    <text evidence="15">The sequence shown here is derived from an EMBL/GenBank/DDBJ whole genome shotgun (WGS) entry which is preliminary data.</text>
</comment>
<proteinExistence type="inferred from homology"/>
<name>A0ABW0JLJ1_9GAMM</name>
<evidence type="ECO:0000256" key="5">
    <source>
        <dbReference type="ARBA" id="ARBA00022617"/>
    </source>
</evidence>
<feature type="transmembrane region" description="Helical" evidence="13">
    <location>
        <begin position="47"/>
        <end position="68"/>
    </location>
</feature>
<evidence type="ECO:0000256" key="10">
    <source>
        <dbReference type="ARBA" id="ARBA00023004"/>
    </source>
</evidence>
<reference evidence="16" key="1">
    <citation type="journal article" date="2019" name="Int. J. Syst. Evol. Microbiol.">
        <title>The Global Catalogue of Microorganisms (GCM) 10K type strain sequencing project: providing services to taxonomists for standard genome sequencing and annotation.</title>
        <authorList>
            <consortium name="The Broad Institute Genomics Platform"/>
            <consortium name="The Broad Institute Genome Sequencing Center for Infectious Disease"/>
            <person name="Wu L."/>
            <person name="Ma J."/>
        </authorList>
    </citation>
    <scope>NUCLEOTIDE SEQUENCE [LARGE SCALE GENOMIC DNA]</scope>
    <source>
        <strain evidence="16">JCM 17130</strain>
    </source>
</reference>
<evidence type="ECO:0000313" key="16">
    <source>
        <dbReference type="Proteomes" id="UP001596013"/>
    </source>
</evidence>